<evidence type="ECO:0000256" key="1">
    <source>
        <dbReference type="SAM" id="Phobius"/>
    </source>
</evidence>
<dbReference type="STRING" id="537013.CLOSTMETH_00952"/>
<dbReference type="AlphaFoldDB" id="C0EAT9"/>
<gene>
    <name evidence="2" type="ORF">CLOSTMETH_00952</name>
</gene>
<reference evidence="2 3" key="1">
    <citation type="submission" date="2009-01" db="EMBL/GenBank/DDBJ databases">
        <authorList>
            <person name="Fulton L."/>
            <person name="Clifton S."/>
            <person name="Fulton B."/>
            <person name="Xu J."/>
            <person name="Minx P."/>
            <person name="Pepin K.H."/>
            <person name="Johnson M."/>
            <person name="Bhonagiri V."/>
            <person name="Nash W.E."/>
            <person name="Mardis E.R."/>
            <person name="Wilson R.K."/>
        </authorList>
    </citation>
    <scope>NUCLEOTIDE SEQUENCE [LARGE SCALE GENOMIC DNA]</scope>
    <source>
        <strain evidence="2 3">DSM 5476</strain>
    </source>
</reference>
<evidence type="ECO:0000313" key="2">
    <source>
        <dbReference type="EMBL" id="EEG31406.1"/>
    </source>
</evidence>
<organism evidence="2 3">
    <name type="scientific">[Clostridium] methylpentosum DSM 5476</name>
    <dbReference type="NCBI Taxonomy" id="537013"/>
    <lineage>
        <taxon>Bacteria</taxon>
        <taxon>Bacillati</taxon>
        <taxon>Bacillota</taxon>
        <taxon>Clostridia</taxon>
        <taxon>Eubacteriales</taxon>
        <taxon>Oscillospiraceae</taxon>
        <taxon>Oscillospiraceae incertae sedis</taxon>
    </lineage>
</organism>
<sequence>MASLPAVTLSIEIFLSARLILIFYIQLHLRLPATRQKRHMSKSTIRRCAMPMLD</sequence>
<dbReference type="EMBL" id="ACEC01000035">
    <property type="protein sequence ID" value="EEG31406.1"/>
    <property type="molecule type" value="Genomic_DNA"/>
</dbReference>
<keyword evidence="3" id="KW-1185">Reference proteome</keyword>
<keyword evidence="1" id="KW-1133">Transmembrane helix</keyword>
<feature type="transmembrane region" description="Helical" evidence="1">
    <location>
        <begin position="6"/>
        <end position="27"/>
    </location>
</feature>
<reference evidence="2 3" key="2">
    <citation type="submission" date="2009-02" db="EMBL/GenBank/DDBJ databases">
        <title>Draft genome sequence of Clostridium methylpentosum (DSM 5476).</title>
        <authorList>
            <person name="Sudarsanam P."/>
            <person name="Ley R."/>
            <person name="Guruge J."/>
            <person name="Turnbaugh P.J."/>
            <person name="Mahowald M."/>
            <person name="Liep D."/>
            <person name="Gordon J."/>
        </authorList>
    </citation>
    <scope>NUCLEOTIDE SEQUENCE [LARGE SCALE GENOMIC DNA]</scope>
    <source>
        <strain evidence="2 3">DSM 5476</strain>
    </source>
</reference>
<accession>C0EAT9</accession>
<dbReference type="HOGENOM" id="CLU_3042057_0_0_9"/>
<dbReference type="Proteomes" id="UP000003340">
    <property type="component" value="Unassembled WGS sequence"/>
</dbReference>
<keyword evidence="1" id="KW-0812">Transmembrane</keyword>
<evidence type="ECO:0000313" key="3">
    <source>
        <dbReference type="Proteomes" id="UP000003340"/>
    </source>
</evidence>
<comment type="caution">
    <text evidence="2">The sequence shown here is derived from an EMBL/GenBank/DDBJ whole genome shotgun (WGS) entry which is preliminary data.</text>
</comment>
<protein>
    <submittedName>
        <fullName evidence="2">Uncharacterized protein</fullName>
    </submittedName>
</protein>
<keyword evidence="1" id="KW-0472">Membrane</keyword>
<proteinExistence type="predicted"/>
<name>C0EAT9_9FIRM</name>